<evidence type="ECO:0000313" key="1">
    <source>
        <dbReference type="EMBL" id="MBB6453632.1"/>
    </source>
</evidence>
<organism evidence="1 2">
    <name type="scientific">Salirhabdus euzebyi</name>
    <dbReference type="NCBI Taxonomy" id="394506"/>
    <lineage>
        <taxon>Bacteria</taxon>
        <taxon>Bacillati</taxon>
        <taxon>Bacillota</taxon>
        <taxon>Bacilli</taxon>
        <taxon>Bacillales</taxon>
        <taxon>Bacillaceae</taxon>
        <taxon>Salirhabdus</taxon>
    </lineage>
</organism>
<name>A0A841Q5N1_9BACI</name>
<evidence type="ECO:0000313" key="2">
    <source>
        <dbReference type="Proteomes" id="UP000581688"/>
    </source>
</evidence>
<accession>A0A841Q5N1</accession>
<sequence length="139" mass="16052">MGELANCPTCGALFVKGVQSVCQKCYKEEEKAFETVHGYIRKKENRTATVPEVSETTGVEERLIMKFVKERRLHTTHFPNLTYGCERCGEPIGEGKICNNCKDELRADLSLEEKIETIREKQDRESKITYFSVNRKDKR</sequence>
<protein>
    <submittedName>
        <fullName evidence="1">Flagellar operon protein (TIGR03826 family)</fullName>
    </submittedName>
</protein>
<dbReference type="EMBL" id="JACHGH010000005">
    <property type="protein sequence ID" value="MBB6453632.1"/>
    <property type="molecule type" value="Genomic_DNA"/>
</dbReference>
<keyword evidence="2" id="KW-1185">Reference proteome</keyword>
<proteinExistence type="predicted"/>
<keyword evidence="1" id="KW-0969">Cilium</keyword>
<dbReference type="InterPro" id="IPR022258">
    <property type="entry name" value="Flagellar_operon_YvyF"/>
</dbReference>
<gene>
    <name evidence="1" type="ORF">HNQ94_002081</name>
</gene>
<dbReference type="RefSeq" id="WP_174496020.1">
    <property type="nucleotide sequence ID" value="NZ_CADDWK010000005.1"/>
</dbReference>
<keyword evidence="1" id="KW-0966">Cell projection</keyword>
<keyword evidence="1" id="KW-0282">Flagellum</keyword>
<reference evidence="1 2" key="1">
    <citation type="submission" date="2020-08" db="EMBL/GenBank/DDBJ databases">
        <title>Genomic Encyclopedia of Type Strains, Phase IV (KMG-IV): sequencing the most valuable type-strain genomes for metagenomic binning, comparative biology and taxonomic classification.</title>
        <authorList>
            <person name="Goeker M."/>
        </authorList>
    </citation>
    <scope>NUCLEOTIDE SEQUENCE [LARGE SCALE GENOMIC DNA]</scope>
    <source>
        <strain evidence="1 2">DSM 19612</strain>
    </source>
</reference>
<comment type="caution">
    <text evidence="1">The sequence shown here is derived from an EMBL/GenBank/DDBJ whole genome shotgun (WGS) entry which is preliminary data.</text>
</comment>
<dbReference type="Proteomes" id="UP000581688">
    <property type="component" value="Unassembled WGS sequence"/>
</dbReference>
<dbReference type="AlphaFoldDB" id="A0A841Q5N1"/>
<dbReference type="NCBIfam" id="TIGR03826">
    <property type="entry name" value="YvyF"/>
    <property type="match status" value="1"/>
</dbReference>